<reference evidence="1" key="1">
    <citation type="journal article" date="2014" name="Front. Microbiol.">
        <title>High frequency of phylogenetically diverse reductive dehalogenase-homologous genes in deep subseafloor sedimentary metagenomes.</title>
        <authorList>
            <person name="Kawai M."/>
            <person name="Futagami T."/>
            <person name="Toyoda A."/>
            <person name="Takaki Y."/>
            <person name="Nishi S."/>
            <person name="Hori S."/>
            <person name="Arai W."/>
            <person name="Tsubouchi T."/>
            <person name="Morono Y."/>
            <person name="Uchiyama I."/>
            <person name="Ito T."/>
            <person name="Fujiyama A."/>
            <person name="Inagaki F."/>
            <person name="Takami H."/>
        </authorList>
    </citation>
    <scope>NUCLEOTIDE SEQUENCE</scope>
    <source>
        <strain evidence="1">Expedition CK06-06</strain>
    </source>
</reference>
<gene>
    <name evidence="1" type="ORF">S03H2_49397</name>
</gene>
<organism evidence="1">
    <name type="scientific">marine sediment metagenome</name>
    <dbReference type="NCBI Taxonomy" id="412755"/>
    <lineage>
        <taxon>unclassified sequences</taxon>
        <taxon>metagenomes</taxon>
        <taxon>ecological metagenomes</taxon>
    </lineage>
</organism>
<accession>X1IS73</accession>
<dbReference type="EMBL" id="BARU01031210">
    <property type="protein sequence ID" value="GAH72095.1"/>
    <property type="molecule type" value="Genomic_DNA"/>
</dbReference>
<sequence>MKETWVNDPGKGIRWRGFALRVALGFPDGPRAGMAALGFLWVQRLINKYEEVRCDRFFDADRQLKK</sequence>
<comment type="caution">
    <text evidence="1">The sequence shown here is derived from an EMBL/GenBank/DDBJ whole genome shotgun (WGS) entry which is preliminary data.</text>
</comment>
<proteinExistence type="predicted"/>
<evidence type="ECO:0000313" key="1">
    <source>
        <dbReference type="EMBL" id="GAH72095.1"/>
    </source>
</evidence>
<feature type="non-terminal residue" evidence="1">
    <location>
        <position position="66"/>
    </location>
</feature>
<dbReference type="AlphaFoldDB" id="X1IS73"/>
<protein>
    <submittedName>
        <fullName evidence="1">Uncharacterized protein</fullName>
    </submittedName>
</protein>
<name>X1IS73_9ZZZZ</name>